<evidence type="ECO:0000313" key="8">
    <source>
        <dbReference type="EMBL" id="GME76680.1"/>
    </source>
</evidence>
<name>A0A9W6WKL4_CANBO</name>
<dbReference type="SMART" id="SM01050">
    <property type="entry name" value="CactinC_cactus"/>
    <property type="match status" value="1"/>
</dbReference>
<evidence type="ECO:0000313" key="9">
    <source>
        <dbReference type="Proteomes" id="UP001165120"/>
    </source>
</evidence>
<dbReference type="GO" id="GO:0071004">
    <property type="term" value="C:U2-type prespliceosome"/>
    <property type="evidence" value="ECO:0007669"/>
    <property type="project" value="TreeGrafter"/>
</dbReference>
<dbReference type="Gene3D" id="2.60.40.2690">
    <property type="match status" value="1"/>
</dbReference>
<comment type="caution">
    <text evidence="8">The sequence shown here is derived from an EMBL/GenBank/DDBJ whole genome shotgun (WGS) entry which is preliminary data.</text>
</comment>
<dbReference type="GO" id="GO:0008270">
    <property type="term" value="F:zinc ion binding"/>
    <property type="evidence" value="ECO:0007669"/>
    <property type="project" value="UniProtKB-KW"/>
</dbReference>
<dbReference type="PANTHER" id="PTHR23205:SF0">
    <property type="entry name" value="SPLICING FACTOR 3A SUBUNIT 2"/>
    <property type="match status" value="1"/>
</dbReference>
<dbReference type="GO" id="GO:0071013">
    <property type="term" value="C:catalytic step 2 spliceosome"/>
    <property type="evidence" value="ECO:0007669"/>
    <property type="project" value="TreeGrafter"/>
</dbReference>
<feature type="region of interest" description="Disordered" evidence="5">
    <location>
        <begin position="1"/>
        <end position="25"/>
    </location>
</feature>
<reference evidence="8" key="1">
    <citation type="submission" date="2023-04" db="EMBL/GenBank/DDBJ databases">
        <title>Candida boidinii NBRC 10035.</title>
        <authorList>
            <person name="Ichikawa N."/>
            <person name="Sato H."/>
            <person name="Tonouchi N."/>
        </authorList>
    </citation>
    <scope>NUCLEOTIDE SEQUENCE</scope>
    <source>
        <strain evidence="8">NBRC 10035</strain>
    </source>
</reference>
<dbReference type="Proteomes" id="UP001165120">
    <property type="component" value="Unassembled WGS sequence"/>
</dbReference>
<dbReference type="Pfam" id="PF12874">
    <property type="entry name" value="zf-met"/>
    <property type="match status" value="1"/>
</dbReference>
<keyword evidence="2" id="KW-0863">Zinc-finger</keyword>
<proteinExistence type="predicted"/>
<dbReference type="GO" id="GO:0000245">
    <property type="term" value="P:spliceosomal complex assembly"/>
    <property type="evidence" value="ECO:0007669"/>
    <property type="project" value="TreeGrafter"/>
</dbReference>
<accession>A0A9W6WKL4</accession>
<dbReference type="Pfam" id="PF16835">
    <property type="entry name" value="SF3A2"/>
    <property type="match status" value="1"/>
</dbReference>
<evidence type="ECO:0000259" key="7">
    <source>
        <dbReference type="Pfam" id="PF16835"/>
    </source>
</evidence>
<dbReference type="PANTHER" id="PTHR23205">
    <property type="entry name" value="SPLICING FACTOR 3A SUBUNIT 2"/>
    <property type="match status" value="1"/>
</dbReference>
<evidence type="ECO:0000256" key="5">
    <source>
        <dbReference type="SAM" id="MobiDB-lite"/>
    </source>
</evidence>
<feature type="domain" description="SF3A2" evidence="7">
    <location>
        <begin position="116"/>
        <end position="210"/>
    </location>
</feature>
<dbReference type="OrthoDB" id="10250970at2759"/>
<keyword evidence="1" id="KW-0479">Metal-binding</keyword>
<dbReference type="InterPro" id="IPR031781">
    <property type="entry name" value="SF3A2_dom"/>
</dbReference>
<sequence length="222" mass="26097">MDYQNRVGSKKGSGGVAGAEETNQQRRERLRELLTSKIDIENDPYVFRNHLGMLECRLCLTTHVSEGSYITHTQGKKHHYNLLKRAELDKRRNASNTALNNDISLSNVPKKSFVKIGRPAYKVTKIRDPVTYQKGLRILITYKNISESIRPRYRFMSSYEQKIEAPDNKFQYLVVSGEPYENIAYKVPSDPIDMRKNRFWDFWDKDTKEYYIQFFYKDDGDS</sequence>
<dbReference type="GO" id="GO:0005686">
    <property type="term" value="C:U2 snRNP"/>
    <property type="evidence" value="ECO:0007669"/>
    <property type="project" value="TreeGrafter"/>
</dbReference>
<keyword evidence="9" id="KW-1185">Reference proteome</keyword>
<organism evidence="8 9">
    <name type="scientific">Candida boidinii</name>
    <name type="common">Yeast</name>
    <dbReference type="NCBI Taxonomy" id="5477"/>
    <lineage>
        <taxon>Eukaryota</taxon>
        <taxon>Fungi</taxon>
        <taxon>Dikarya</taxon>
        <taxon>Ascomycota</taxon>
        <taxon>Saccharomycotina</taxon>
        <taxon>Pichiomycetes</taxon>
        <taxon>Pichiales</taxon>
        <taxon>Pichiaceae</taxon>
        <taxon>Ogataea</taxon>
        <taxon>Ogataea/Candida clade</taxon>
    </lineage>
</organism>
<evidence type="ECO:0000256" key="4">
    <source>
        <dbReference type="ARBA" id="ARBA00023242"/>
    </source>
</evidence>
<keyword evidence="4" id="KW-0539">Nucleus</keyword>
<evidence type="ECO:0000256" key="1">
    <source>
        <dbReference type="ARBA" id="ARBA00022723"/>
    </source>
</evidence>
<protein>
    <submittedName>
        <fullName evidence="8">Unnamed protein product</fullName>
    </submittedName>
</protein>
<dbReference type="InterPro" id="IPR013087">
    <property type="entry name" value="Znf_C2H2_type"/>
</dbReference>
<evidence type="ECO:0000256" key="2">
    <source>
        <dbReference type="ARBA" id="ARBA00022771"/>
    </source>
</evidence>
<dbReference type="InterPro" id="IPR052092">
    <property type="entry name" value="SF3A2"/>
</dbReference>
<evidence type="ECO:0000259" key="6">
    <source>
        <dbReference type="Pfam" id="PF12874"/>
    </source>
</evidence>
<dbReference type="AlphaFoldDB" id="A0A9W6WKL4"/>
<evidence type="ECO:0000256" key="3">
    <source>
        <dbReference type="ARBA" id="ARBA00022833"/>
    </source>
</evidence>
<feature type="domain" description="C2H2-type" evidence="6">
    <location>
        <begin position="55"/>
        <end position="78"/>
    </location>
</feature>
<dbReference type="EMBL" id="BSXN01002466">
    <property type="protein sequence ID" value="GME76680.1"/>
    <property type="molecule type" value="Genomic_DNA"/>
</dbReference>
<keyword evidence="3" id="KW-0862">Zinc</keyword>
<gene>
    <name evidence="8" type="ORF">Cboi02_000527300</name>
</gene>